<dbReference type="AlphaFoldDB" id="A0A176WHZ9"/>
<proteinExistence type="predicted"/>
<name>A0A176WHZ9_MARPO</name>
<evidence type="ECO:0000313" key="2">
    <source>
        <dbReference type="EMBL" id="OAE32860.1"/>
    </source>
</evidence>
<keyword evidence="3" id="KW-1185">Reference proteome</keyword>
<dbReference type="EMBL" id="LVLJ01000725">
    <property type="protein sequence ID" value="OAE32860.1"/>
    <property type="molecule type" value="Genomic_DNA"/>
</dbReference>
<feature type="compositionally biased region" description="Basic and acidic residues" evidence="1">
    <location>
        <begin position="8"/>
        <end position="18"/>
    </location>
</feature>
<feature type="region of interest" description="Disordered" evidence="1">
    <location>
        <begin position="1"/>
        <end position="22"/>
    </location>
</feature>
<evidence type="ECO:0000313" key="3">
    <source>
        <dbReference type="Proteomes" id="UP000077202"/>
    </source>
</evidence>
<reference evidence="2" key="1">
    <citation type="submission" date="2016-03" db="EMBL/GenBank/DDBJ databases">
        <title>Mechanisms controlling the formation of the plant cell surface in tip-growing cells are functionally conserved among land plants.</title>
        <authorList>
            <person name="Honkanen S."/>
            <person name="Jones V.A."/>
            <person name="Morieri G."/>
            <person name="Champion C."/>
            <person name="Hetherington A.J."/>
            <person name="Kelly S."/>
            <person name="Saint-Marcoux D."/>
            <person name="Proust H."/>
            <person name="Prescott H."/>
            <person name="Dolan L."/>
        </authorList>
    </citation>
    <scope>NUCLEOTIDE SEQUENCE [LARGE SCALE GENOMIC DNA]</scope>
    <source>
        <tissue evidence="2">Whole gametophyte</tissue>
    </source>
</reference>
<sequence length="213" mass="23327">MGPTGGRAEARDQARGNEEAGGSHIGKPLSVCILEKFLSNFAGRPSSSKVMDMLGSHSSSEGENLSLGGGWIELVSGQDYDVPRCQEVLQIIPSPSLVWLPRQTENRPTFRWVKMTLIVIGPKDYGTRAGSSTSIGPFAERAMAKPTTPAVEWSRERGGRLEARTVRMRSLNAEAWAKTYLISGGFMALKGGGDKFDIYWVIAYSLKPRYDEI</sequence>
<comment type="caution">
    <text evidence="2">The sequence shown here is derived from an EMBL/GenBank/DDBJ whole genome shotgun (WGS) entry which is preliminary data.</text>
</comment>
<gene>
    <name evidence="2" type="ORF">AXG93_1409s1270</name>
</gene>
<organism evidence="2 3">
    <name type="scientific">Marchantia polymorpha subsp. ruderalis</name>
    <dbReference type="NCBI Taxonomy" id="1480154"/>
    <lineage>
        <taxon>Eukaryota</taxon>
        <taxon>Viridiplantae</taxon>
        <taxon>Streptophyta</taxon>
        <taxon>Embryophyta</taxon>
        <taxon>Marchantiophyta</taxon>
        <taxon>Marchantiopsida</taxon>
        <taxon>Marchantiidae</taxon>
        <taxon>Marchantiales</taxon>
        <taxon>Marchantiaceae</taxon>
        <taxon>Marchantia</taxon>
    </lineage>
</organism>
<evidence type="ECO:0000256" key="1">
    <source>
        <dbReference type="SAM" id="MobiDB-lite"/>
    </source>
</evidence>
<accession>A0A176WHZ9</accession>
<protein>
    <submittedName>
        <fullName evidence="2">Uncharacterized protein</fullName>
    </submittedName>
</protein>
<dbReference type="Proteomes" id="UP000077202">
    <property type="component" value="Unassembled WGS sequence"/>
</dbReference>